<name>A0A8S5UCK7_9CAUD</name>
<dbReference type="EMBL" id="BK016063">
    <property type="protein sequence ID" value="DAF92130.1"/>
    <property type="molecule type" value="Genomic_DNA"/>
</dbReference>
<organism evidence="1">
    <name type="scientific">Siphoviridae sp. ctgN495</name>
    <dbReference type="NCBI Taxonomy" id="2825608"/>
    <lineage>
        <taxon>Viruses</taxon>
        <taxon>Duplodnaviria</taxon>
        <taxon>Heunggongvirae</taxon>
        <taxon>Uroviricota</taxon>
        <taxon>Caudoviricetes</taxon>
    </lineage>
</organism>
<sequence length="63" mass="7677">MRLTIVFKDEFEEHMKRQFGVFTNPQVYHVKSVHIEDSYLCSTVWDTKRWNLANISRFYCEDS</sequence>
<accession>A0A8S5UCK7</accession>
<protein>
    <submittedName>
        <fullName evidence="1">Uncharacterized protein</fullName>
    </submittedName>
</protein>
<reference evidence="1" key="1">
    <citation type="journal article" date="2021" name="Proc. Natl. Acad. Sci. U.S.A.">
        <title>A Catalog of Tens of Thousands of Viruses from Human Metagenomes Reveals Hidden Associations with Chronic Diseases.</title>
        <authorList>
            <person name="Tisza M.J."/>
            <person name="Buck C.B."/>
        </authorList>
    </citation>
    <scope>NUCLEOTIDE SEQUENCE</scope>
    <source>
        <strain evidence="1">CtgN495</strain>
    </source>
</reference>
<evidence type="ECO:0000313" key="1">
    <source>
        <dbReference type="EMBL" id="DAF92130.1"/>
    </source>
</evidence>
<proteinExistence type="predicted"/>